<name>A0A251YUI1_9MICO</name>
<dbReference type="SUPFAM" id="SSF142764">
    <property type="entry name" value="YgbK-like"/>
    <property type="match status" value="1"/>
</dbReference>
<comment type="similarity">
    <text evidence="1">Belongs to the four-carbon acid sugar kinase family.</text>
</comment>
<dbReference type="InterPro" id="IPR042213">
    <property type="entry name" value="NBD_C_sf"/>
</dbReference>
<dbReference type="Gene3D" id="3.40.980.20">
    <property type="entry name" value="Four-carbon acid sugar kinase, nucleotide binding domain"/>
    <property type="match status" value="1"/>
</dbReference>
<dbReference type="Gene3D" id="3.40.50.10840">
    <property type="entry name" value="Putative sugar-binding, N-terminal domain"/>
    <property type="match status" value="1"/>
</dbReference>
<evidence type="ECO:0008006" key="11">
    <source>
        <dbReference type="Google" id="ProtNLM"/>
    </source>
</evidence>
<dbReference type="Pfam" id="PF17042">
    <property type="entry name" value="NBD_C"/>
    <property type="match status" value="1"/>
</dbReference>
<dbReference type="InterPro" id="IPR031475">
    <property type="entry name" value="NBD_C"/>
</dbReference>
<gene>
    <name evidence="9" type="ORF">BFL37_00965</name>
</gene>
<keyword evidence="4" id="KW-0418">Kinase</keyword>
<reference evidence="9 10" key="1">
    <citation type="submission" date="2016-08" db="EMBL/GenBank/DDBJ databases">
        <title>Genome sequence of Clavibacter michiganensis spp strain CFBP8019.</title>
        <authorList>
            <person name="Thapa S.P."/>
            <person name="Coaker G."/>
            <person name="Jacques M.-A."/>
        </authorList>
    </citation>
    <scope>NUCLEOTIDE SEQUENCE [LARGE SCALE GENOMIC DNA]</scope>
    <source>
        <strain evidence="9">CFBP8019</strain>
    </source>
</reference>
<feature type="domain" description="Four-carbon acid sugar kinase nucleotide binding" evidence="8">
    <location>
        <begin position="275"/>
        <end position="441"/>
    </location>
</feature>
<keyword evidence="5" id="KW-0067">ATP-binding</keyword>
<dbReference type="InterPro" id="IPR037051">
    <property type="entry name" value="4-carb_acid_sugar_kinase_N_sf"/>
</dbReference>
<dbReference type="InterPro" id="IPR010737">
    <property type="entry name" value="4-carb_acid_sugar_kinase_N"/>
</dbReference>
<dbReference type="EMBL" id="MDJZ01000003">
    <property type="protein sequence ID" value="OUE27896.1"/>
    <property type="molecule type" value="Genomic_DNA"/>
</dbReference>
<evidence type="ECO:0000256" key="4">
    <source>
        <dbReference type="ARBA" id="ARBA00022777"/>
    </source>
</evidence>
<evidence type="ECO:0000256" key="5">
    <source>
        <dbReference type="ARBA" id="ARBA00022840"/>
    </source>
</evidence>
<keyword evidence="2" id="KW-0808">Transferase</keyword>
<comment type="caution">
    <text evidence="9">The sequence shown here is derived from an EMBL/GenBank/DDBJ whole genome shotgun (WGS) entry which is preliminary data.</text>
</comment>
<evidence type="ECO:0000259" key="7">
    <source>
        <dbReference type="Pfam" id="PF07005"/>
    </source>
</evidence>
<accession>A0A251YUI1</accession>
<sequence>MTAAATPAMPLTHPDPGTAVGSVAIVADDLTGGNDSAVQFARAGWIARLALGDAAEQHGADGSVVAIVTDARALSPVRAREATAAAVATAVENGDGRVFLKIDSTMRGSVADQVDGAVRAWSAREDGAFAVVCPAYPAMGRTVEAGRLLVDGAGVETTSVGRDPVTPVHTSALAELLPGSTHLAASPREDARTLAERISSGVADGARVVTIDAATDADLRLLADALLLLGPRAVPVGSAGLAVEMARVWGAGLAASGAVNIGAGPARWTGPRHVVVVVSSLHEVSRRQHAHLIEAADAGDLRASVRTLAPSMDDILDDRLPALPALPSGPDGAASVTVVLAPARGSDTPPEPTAGLPTAAERVAAALARLAGRILARDGATALVLLGGEGARAVLGRQGADAILVRDAIREGMPRGTIEGGLLHGMPVVTKAGGFGSPSALTEIVPELLDPRPTEPTTQGDPA</sequence>
<evidence type="ECO:0000256" key="2">
    <source>
        <dbReference type="ARBA" id="ARBA00022679"/>
    </source>
</evidence>
<evidence type="ECO:0000256" key="6">
    <source>
        <dbReference type="ARBA" id="ARBA00023277"/>
    </source>
</evidence>
<feature type="domain" description="Four-carbon acid sugar kinase N-terminal" evidence="7">
    <location>
        <begin position="24"/>
        <end position="243"/>
    </location>
</feature>
<keyword evidence="10" id="KW-1185">Reference proteome</keyword>
<dbReference type="GO" id="GO:0016301">
    <property type="term" value="F:kinase activity"/>
    <property type="evidence" value="ECO:0007669"/>
    <property type="project" value="UniProtKB-KW"/>
</dbReference>
<keyword evidence="6" id="KW-0119">Carbohydrate metabolism</keyword>
<evidence type="ECO:0000256" key="3">
    <source>
        <dbReference type="ARBA" id="ARBA00022741"/>
    </source>
</evidence>
<keyword evidence="3" id="KW-0547">Nucleotide-binding</keyword>
<evidence type="ECO:0000313" key="10">
    <source>
        <dbReference type="Proteomes" id="UP000195101"/>
    </source>
</evidence>
<proteinExistence type="inferred from homology"/>
<dbReference type="AlphaFoldDB" id="A0A251YUI1"/>
<dbReference type="Pfam" id="PF07005">
    <property type="entry name" value="SBD_N"/>
    <property type="match status" value="1"/>
</dbReference>
<dbReference type="Proteomes" id="UP000195101">
    <property type="component" value="Unassembled WGS sequence"/>
</dbReference>
<dbReference type="GO" id="GO:0005524">
    <property type="term" value="F:ATP binding"/>
    <property type="evidence" value="ECO:0007669"/>
    <property type="project" value="UniProtKB-KW"/>
</dbReference>
<evidence type="ECO:0000259" key="8">
    <source>
        <dbReference type="Pfam" id="PF17042"/>
    </source>
</evidence>
<evidence type="ECO:0000256" key="1">
    <source>
        <dbReference type="ARBA" id="ARBA00005715"/>
    </source>
</evidence>
<protein>
    <recommendedName>
        <fullName evidence="11">Four-carbon acid sugar kinase family protein</fullName>
    </recommendedName>
</protein>
<evidence type="ECO:0000313" key="9">
    <source>
        <dbReference type="EMBL" id="OUE27896.1"/>
    </source>
</evidence>
<organism evidence="9 10">
    <name type="scientific">Clavibacter michiganensis</name>
    <dbReference type="NCBI Taxonomy" id="28447"/>
    <lineage>
        <taxon>Bacteria</taxon>
        <taxon>Bacillati</taxon>
        <taxon>Actinomycetota</taxon>
        <taxon>Actinomycetes</taxon>
        <taxon>Micrococcales</taxon>
        <taxon>Microbacteriaceae</taxon>
        <taxon>Clavibacter</taxon>
    </lineage>
</organism>